<dbReference type="Gene3D" id="6.20.400.20">
    <property type="match status" value="1"/>
</dbReference>
<organism evidence="2">
    <name type="scientific">Timema bartmani</name>
    <dbReference type="NCBI Taxonomy" id="61472"/>
    <lineage>
        <taxon>Eukaryota</taxon>
        <taxon>Metazoa</taxon>
        <taxon>Ecdysozoa</taxon>
        <taxon>Arthropoda</taxon>
        <taxon>Hexapoda</taxon>
        <taxon>Insecta</taxon>
        <taxon>Pterygota</taxon>
        <taxon>Neoptera</taxon>
        <taxon>Polyneoptera</taxon>
        <taxon>Phasmatodea</taxon>
        <taxon>Timematodea</taxon>
        <taxon>Timematoidea</taxon>
        <taxon>Timematidae</taxon>
        <taxon>Timema</taxon>
    </lineage>
</organism>
<dbReference type="AlphaFoldDB" id="A0A7R9F678"/>
<proteinExistence type="predicted"/>
<sequence>MEALNSTMSSLENNIGHVTEESYIVTSLGSTISDAMEESDALTSLSNMSDVLPNETSLPYDARPETYIVPVVFALIFVVGVLGNGTLVYIFLRH</sequence>
<keyword evidence="1" id="KW-1133">Transmembrane helix</keyword>
<reference evidence="2" key="1">
    <citation type="submission" date="2020-11" db="EMBL/GenBank/DDBJ databases">
        <authorList>
            <person name="Tran Van P."/>
        </authorList>
    </citation>
    <scope>NUCLEOTIDE SEQUENCE</scope>
</reference>
<dbReference type="SUPFAM" id="SSF81321">
    <property type="entry name" value="Family A G protein-coupled receptor-like"/>
    <property type="match status" value="1"/>
</dbReference>
<keyword evidence="1" id="KW-0472">Membrane</keyword>
<keyword evidence="1" id="KW-0812">Transmembrane</keyword>
<evidence type="ECO:0000256" key="1">
    <source>
        <dbReference type="SAM" id="Phobius"/>
    </source>
</evidence>
<dbReference type="EMBL" id="OD569009">
    <property type="protein sequence ID" value="CAD7447567.1"/>
    <property type="molecule type" value="Genomic_DNA"/>
</dbReference>
<evidence type="ECO:0000313" key="2">
    <source>
        <dbReference type="EMBL" id="CAD7447567.1"/>
    </source>
</evidence>
<gene>
    <name evidence="2" type="ORF">TBIB3V08_LOCUS9879</name>
</gene>
<accession>A0A7R9F678</accession>
<protein>
    <submittedName>
        <fullName evidence="2">Uncharacterized protein</fullName>
    </submittedName>
</protein>
<name>A0A7R9F678_9NEOP</name>
<feature type="transmembrane region" description="Helical" evidence="1">
    <location>
        <begin position="67"/>
        <end position="92"/>
    </location>
</feature>